<sequence length="507" mass="54160">MWDAIVIGSGIGGLSAAAALARRGRRVLVLEQHAVAGGLTQTFRRQQWSFATGVHYIGGVAPQPGPKAQFGRLLAWLTGGALQFAPCANPYDIVQWPGFSFGIEHPESAYRLALLARFARQHAAIARWFEACEAARRNAFTLFALHGAPALLAWGLRQWRGAEAAEWAGRTLAGELARIDDPALRAVLGARWANHGAPPPQAPFVEHALVTGSYNAGAYYPVGGPARFAQTLAPAIAAGGGELRVGCDAKRILTTEGHVCGVEFEQRGKRWREASRLVISAMGVANTVACLDDEDAAGWQQTVRGLAPGLSYVSLYVGLEGDIAAAGASSANHWIYASQDIGAVWRDPAQTEAPALFVSFPSLKDPASHGAPTAEVVSVVDAAAFAPWLAMPAARRPPEYQALKEQVQQRLLAQFLRHFPALRPMLRFHELSTPVTQQRYVRSPQGAMYGIEMSAERLTSPALHVRTPLPGLLLAGQDVTSPGVEGACMGGMLAAASVEPALWPMLR</sequence>
<dbReference type="PANTHER" id="PTHR46091:SF3">
    <property type="entry name" value="AMINE OXIDASE DOMAIN-CONTAINING PROTEIN"/>
    <property type="match status" value="1"/>
</dbReference>
<keyword evidence="3" id="KW-0274">FAD</keyword>
<gene>
    <name evidence="6" type="ORF">ACFPOE_17765</name>
</gene>
<keyword evidence="1" id="KW-0285">Flavoprotein</keyword>
<evidence type="ECO:0000256" key="3">
    <source>
        <dbReference type="ARBA" id="ARBA00022827"/>
    </source>
</evidence>
<dbReference type="InterPro" id="IPR036188">
    <property type="entry name" value="FAD/NAD-bd_sf"/>
</dbReference>
<evidence type="ECO:0000256" key="4">
    <source>
        <dbReference type="ARBA" id="ARBA00022857"/>
    </source>
</evidence>
<dbReference type="PANTHER" id="PTHR46091">
    <property type="entry name" value="BLR7054 PROTEIN"/>
    <property type="match status" value="1"/>
</dbReference>
<evidence type="ECO:0000256" key="1">
    <source>
        <dbReference type="ARBA" id="ARBA00022630"/>
    </source>
</evidence>
<reference evidence="7" key="1">
    <citation type="journal article" date="2019" name="Int. J. Syst. Evol. Microbiol.">
        <title>The Global Catalogue of Microorganisms (GCM) 10K type strain sequencing project: providing services to taxonomists for standard genome sequencing and annotation.</title>
        <authorList>
            <consortium name="The Broad Institute Genomics Platform"/>
            <consortium name="The Broad Institute Genome Sequencing Center for Infectious Disease"/>
            <person name="Wu L."/>
            <person name="Ma J."/>
        </authorList>
    </citation>
    <scope>NUCLEOTIDE SEQUENCE [LARGE SCALE GENOMIC DNA]</scope>
    <source>
        <strain evidence="7">CCUG 57401</strain>
    </source>
</reference>
<dbReference type="Gene3D" id="3.50.50.60">
    <property type="entry name" value="FAD/NAD(P)-binding domain"/>
    <property type="match status" value="2"/>
</dbReference>
<keyword evidence="2" id="KW-0732">Signal</keyword>
<comment type="caution">
    <text evidence="6">The sequence shown here is derived from an EMBL/GenBank/DDBJ whole genome shotgun (WGS) entry which is preliminary data.</text>
</comment>
<dbReference type="EMBL" id="JBHSMF010000009">
    <property type="protein sequence ID" value="MFC5499397.1"/>
    <property type="molecule type" value="Genomic_DNA"/>
</dbReference>
<evidence type="ECO:0000313" key="6">
    <source>
        <dbReference type="EMBL" id="MFC5499397.1"/>
    </source>
</evidence>
<keyword evidence="7" id="KW-1185">Reference proteome</keyword>
<evidence type="ECO:0000256" key="5">
    <source>
        <dbReference type="ARBA" id="ARBA00023027"/>
    </source>
</evidence>
<name>A0ABW0NJY0_9BURK</name>
<protein>
    <submittedName>
        <fullName evidence="6">Phytoene desaturase family protein</fullName>
    </submittedName>
</protein>
<dbReference type="SUPFAM" id="SSF51905">
    <property type="entry name" value="FAD/NAD(P)-binding domain"/>
    <property type="match status" value="1"/>
</dbReference>
<dbReference type="RefSeq" id="WP_376851621.1">
    <property type="nucleotide sequence ID" value="NZ_JBHSMF010000009.1"/>
</dbReference>
<dbReference type="Proteomes" id="UP001596037">
    <property type="component" value="Unassembled WGS sequence"/>
</dbReference>
<dbReference type="InterPro" id="IPR052206">
    <property type="entry name" value="Retinol_saturase"/>
</dbReference>
<keyword evidence="4" id="KW-0521">NADP</keyword>
<evidence type="ECO:0000313" key="7">
    <source>
        <dbReference type="Proteomes" id="UP001596037"/>
    </source>
</evidence>
<keyword evidence="5" id="KW-0520">NAD</keyword>
<evidence type="ECO:0000256" key="2">
    <source>
        <dbReference type="ARBA" id="ARBA00022729"/>
    </source>
</evidence>
<proteinExistence type="predicted"/>
<organism evidence="6 7">
    <name type="scientific">Caenimonas terrae</name>
    <dbReference type="NCBI Taxonomy" id="696074"/>
    <lineage>
        <taxon>Bacteria</taxon>
        <taxon>Pseudomonadati</taxon>
        <taxon>Pseudomonadota</taxon>
        <taxon>Betaproteobacteria</taxon>
        <taxon>Burkholderiales</taxon>
        <taxon>Comamonadaceae</taxon>
        <taxon>Caenimonas</taxon>
    </lineage>
</organism>
<accession>A0ABW0NJY0</accession>
<dbReference type="Pfam" id="PF13450">
    <property type="entry name" value="NAD_binding_8"/>
    <property type="match status" value="1"/>
</dbReference>